<comment type="caution">
    <text evidence="1">The sequence shown here is derived from an EMBL/GenBank/DDBJ whole genome shotgun (WGS) entry which is preliminary data.</text>
</comment>
<organism evidence="1">
    <name type="scientific">gut metagenome</name>
    <dbReference type="NCBI Taxonomy" id="749906"/>
    <lineage>
        <taxon>unclassified sequences</taxon>
        <taxon>metagenomes</taxon>
        <taxon>organismal metagenomes</taxon>
    </lineage>
</organism>
<name>J9FX45_9ZZZZ</name>
<dbReference type="AlphaFoldDB" id="J9FX45"/>
<evidence type="ECO:0000313" key="1">
    <source>
        <dbReference type="EMBL" id="EJW94152.1"/>
    </source>
</evidence>
<proteinExistence type="predicted"/>
<sequence length="38" mass="4254">MRRAKQSGHRVQLQHEPKGFSGLIALYGIEEAFADLQA</sequence>
<gene>
    <name evidence="1" type="ORF">EVA_17742</name>
</gene>
<protein>
    <submittedName>
        <fullName evidence="1">Uncharacterized protein</fullName>
    </submittedName>
</protein>
<reference evidence="1" key="1">
    <citation type="journal article" date="2012" name="PLoS ONE">
        <title>Gene sets for utilization of primary and secondary nutrition supplies in the distal gut of endangered iberian lynx.</title>
        <authorList>
            <person name="Alcaide M."/>
            <person name="Messina E."/>
            <person name="Richter M."/>
            <person name="Bargiela R."/>
            <person name="Peplies J."/>
            <person name="Huws S.A."/>
            <person name="Newbold C.J."/>
            <person name="Golyshin P.N."/>
            <person name="Simon M.A."/>
            <person name="Lopez G."/>
            <person name="Yakimov M.M."/>
            <person name="Ferrer M."/>
        </authorList>
    </citation>
    <scope>NUCLEOTIDE SEQUENCE</scope>
</reference>
<dbReference type="EMBL" id="AMCI01006546">
    <property type="protein sequence ID" value="EJW94152.1"/>
    <property type="molecule type" value="Genomic_DNA"/>
</dbReference>
<accession>J9FX45</accession>